<dbReference type="InterPro" id="IPR001357">
    <property type="entry name" value="BRCT_dom"/>
</dbReference>
<reference evidence="13 15" key="4">
    <citation type="submission" date="2019-04" db="EMBL/GenBank/DDBJ databases">
        <title>A reverse ecology approach based on a biological definition of microbial populations.</title>
        <authorList>
            <person name="Arevalo P."/>
            <person name="Vaninsberghe D."/>
            <person name="Elsherbini J."/>
            <person name="Gore J."/>
            <person name="Polz M."/>
        </authorList>
    </citation>
    <scope>NUCLEOTIDE SEQUENCE [LARGE SCALE GENOMIC DNA]</scope>
    <source>
        <strain evidence="13 15">10N.222.45.A8</strain>
    </source>
</reference>
<evidence type="ECO:0000313" key="15">
    <source>
        <dbReference type="Proteomes" id="UP000308018"/>
    </source>
</evidence>
<dbReference type="AlphaFoldDB" id="A0A2N7NNC9"/>
<proteinExistence type="predicted"/>
<keyword evidence="9" id="KW-0234">DNA repair</keyword>
<dbReference type="Gene3D" id="3.40.50.10190">
    <property type="entry name" value="BRCT domain"/>
    <property type="match status" value="1"/>
</dbReference>
<dbReference type="PIRSF" id="PIRSF001604">
    <property type="entry name" value="LigA"/>
    <property type="match status" value="1"/>
</dbReference>
<dbReference type="EMBL" id="SYVV01000043">
    <property type="protein sequence ID" value="TKG28010.1"/>
    <property type="molecule type" value="Genomic_DNA"/>
</dbReference>
<dbReference type="SUPFAM" id="SSF52113">
    <property type="entry name" value="BRCT domain"/>
    <property type="match status" value="1"/>
</dbReference>
<dbReference type="Gene3D" id="2.40.50.140">
    <property type="entry name" value="Nucleic acid-binding proteins"/>
    <property type="match status" value="1"/>
</dbReference>
<reference evidence="14" key="1">
    <citation type="submission" date="2016-07" db="EMBL/GenBank/DDBJ databases">
        <title>Nontailed viruses are major unrecognized killers of bacteria in the ocean.</title>
        <authorList>
            <person name="Kauffman K."/>
            <person name="Hussain F."/>
            <person name="Yang J."/>
            <person name="Arevalo P."/>
            <person name="Brown J."/>
            <person name="Cutler M."/>
            <person name="Kelly L."/>
            <person name="Polz M.F."/>
        </authorList>
    </citation>
    <scope>NUCLEOTIDE SEQUENCE [LARGE SCALE GENOMIC DNA]</scope>
    <source>
        <strain evidence="14">10N.222.48.A2</strain>
    </source>
</reference>
<dbReference type="InterPro" id="IPR012340">
    <property type="entry name" value="NA-bd_OB-fold"/>
</dbReference>
<evidence type="ECO:0000256" key="2">
    <source>
        <dbReference type="ARBA" id="ARBA00012722"/>
    </source>
</evidence>
<gene>
    <name evidence="12" type="ORF">BCS92_05030</name>
    <name evidence="13" type="ORF">FC057_22750</name>
</gene>
<evidence type="ECO:0000256" key="7">
    <source>
        <dbReference type="ARBA" id="ARBA00022833"/>
    </source>
</evidence>
<dbReference type="InterPro" id="IPR013840">
    <property type="entry name" value="DNAligase_N"/>
</dbReference>
<keyword evidence="4" id="KW-0235">DNA replication</keyword>
<evidence type="ECO:0000313" key="12">
    <source>
        <dbReference type="EMBL" id="PMP17772.1"/>
    </source>
</evidence>
<dbReference type="Proteomes" id="UP000235579">
    <property type="component" value="Unassembled WGS sequence"/>
</dbReference>
<keyword evidence="8" id="KW-0520">NAD</keyword>
<dbReference type="InterPro" id="IPR013839">
    <property type="entry name" value="DNAligase_adenylation"/>
</dbReference>
<dbReference type="InterPro" id="IPR036420">
    <property type="entry name" value="BRCT_dom_sf"/>
</dbReference>
<comment type="catalytic activity">
    <reaction evidence="10">
        <text>NAD(+) + (deoxyribonucleotide)n-3'-hydroxyl + 5'-phospho-(deoxyribonucleotide)m = (deoxyribonucleotide)n+m + AMP + beta-nicotinamide D-nucleotide.</text>
        <dbReference type="EC" id="6.5.1.2"/>
    </reaction>
</comment>
<evidence type="ECO:0000256" key="3">
    <source>
        <dbReference type="ARBA" id="ARBA00022598"/>
    </source>
</evidence>
<dbReference type="EMBL" id="MDBP01000014">
    <property type="protein sequence ID" value="PMP17772.1"/>
    <property type="molecule type" value="Genomic_DNA"/>
</dbReference>
<dbReference type="CDD" id="cd17748">
    <property type="entry name" value="BRCT_DNA_ligase_like"/>
    <property type="match status" value="1"/>
</dbReference>
<dbReference type="InterPro" id="IPR001679">
    <property type="entry name" value="DNA_ligase"/>
</dbReference>
<comment type="function">
    <text evidence="1">DNA ligase that catalyzes the formation of phosphodiester linkages between 5'-phosphoryl and 3'-hydroxyl groups in double-stranded DNA using NAD as a coenzyme and as the energy source for the reaction. It is essential for DNA replication and repair of damaged DNA.</text>
</comment>
<evidence type="ECO:0000313" key="14">
    <source>
        <dbReference type="Proteomes" id="UP000235579"/>
    </source>
</evidence>
<accession>A0A2N7NNC9</accession>
<dbReference type="InterPro" id="IPR010994">
    <property type="entry name" value="RuvA_2-like"/>
</dbReference>
<organism evidence="12 14">
    <name type="scientific">Vibrio tasmaniensis</name>
    <dbReference type="NCBI Taxonomy" id="212663"/>
    <lineage>
        <taxon>Bacteria</taxon>
        <taxon>Pseudomonadati</taxon>
        <taxon>Pseudomonadota</taxon>
        <taxon>Gammaproteobacteria</taxon>
        <taxon>Vibrionales</taxon>
        <taxon>Vibrionaceae</taxon>
        <taxon>Vibrio</taxon>
    </lineage>
</organism>
<reference evidence="12" key="3">
    <citation type="journal article" date="2018" name="Nature">
        <title>A major lineage of non-tailed dsDNA viruses as unrecognized killers of marine bacteria.</title>
        <authorList>
            <person name="Kauffman K.M."/>
            <person name="Hussain F.A."/>
            <person name="Yang J."/>
            <person name="Arevalo P."/>
            <person name="Brown J.M."/>
            <person name="Chang W.K."/>
            <person name="VanInsberghe D."/>
            <person name="Elsherbini J."/>
            <person name="Sharma R.S."/>
            <person name="Cutler M.B."/>
            <person name="Kelly L."/>
            <person name="Polz M.F."/>
        </authorList>
    </citation>
    <scope>NUCLEOTIDE SEQUENCE</scope>
    <source>
        <strain evidence="12">10N.222.48.A2</strain>
    </source>
</reference>
<dbReference type="SUPFAM" id="SSF50249">
    <property type="entry name" value="Nucleic acid-binding proteins"/>
    <property type="match status" value="1"/>
</dbReference>
<evidence type="ECO:0000256" key="8">
    <source>
        <dbReference type="ARBA" id="ARBA00023027"/>
    </source>
</evidence>
<dbReference type="EC" id="6.5.1.2" evidence="2"/>
<keyword evidence="6" id="KW-0227">DNA damage</keyword>
<dbReference type="Gene3D" id="3.30.470.30">
    <property type="entry name" value="DNA ligase/mRNA capping enzyme"/>
    <property type="match status" value="1"/>
</dbReference>
<dbReference type="RefSeq" id="WP_102257419.1">
    <property type="nucleotide sequence ID" value="NZ_MDBG01000002.1"/>
</dbReference>
<keyword evidence="3" id="KW-0436">Ligase</keyword>
<name>A0A2N7NNC9_9VIBR</name>
<keyword evidence="5" id="KW-0479">Metal-binding</keyword>
<dbReference type="SUPFAM" id="SSF56091">
    <property type="entry name" value="DNA ligase/mRNA capping enzyme, catalytic domain"/>
    <property type="match status" value="1"/>
</dbReference>
<dbReference type="SUPFAM" id="SSF47781">
    <property type="entry name" value="RuvA domain 2-like"/>
    <property type="match status" value="1"/>
</dbReference>
<dbReference type="Proteomes" id="UP000308018">
    <property type="component" value="Unassembled WGS sequence"/>
</dbReference>
<dbReference type="SMART" id="SM00532">
    <property type="entry name" value="LIGANc"/>
    <property type="match status" value="1"/>
</dbReference>
<protein>
    <recommendedName>
        <fullName evidence="2">DNA ligase (NAD(+))</fullName>
        <ecNumber evidence="2">6.5.1.2</ecNumber>
    </recommendedName>
</protein>
<evidence type="ECO:0000256" key="5">
    <source>
        <dbReference type="ARBA" id="ARBA00022723"/>
    </source>
</evidence>
<dbReference type="Pfam" id="PF03120">
    <property type="entry name" value="OB_DNA_ligase"/>
    <property type="match status" value="1"/>
</dbReference>
<evidence type="ECO:0000259" key="11">
    <source>
        <dbReference type="PROSITE" id="PS50172"/>
    </source>
</evidence>
<evidence type="ECO:0000256" key="1">
    <source>
        <dbReference type="ARBA" id="ARBA00004067"/>
    </source>
</evidence>
<evidence type="ECO:0000256" key="4">
    <source>
        <dbReference type="ARBA" id="ARBA00022705"/>
    </source>
</evidence>
<keyword evidence="7" id="KW-0862">Zinc</keyword>
<feature type="domain" description="BRCT" evidence="11">
    <location>
        <begin position="549"/>
        <end position="626"/>
    </location>
</feature>
<dbReference type="GO" id="GO:0006281">
    <property type="term" value="P:DNA repair"/>
    <property type="evidence" value="ECO:0007669"/>
    <property type="project" value="UniProtKB-KW"/>
</dbReference>
<dbReference type="InterPro" id="IPR004150">
    <property type="entry name" value="NAD_DNA_ligase_OB"/>
</dbReference>
<dbReference type="Pfam" id="PF01653">
    <property type="entry name" value="DNA_ligase_aden"/>
    <property type="match status" value="1"/>
</dbReference>
<dbReference type="GO" id="GO:0046872">
    <property type="term" value="F:metal ion binding"/>
    <property type="evidence" value="ECO:0007669"/>
    <property type="project" value="UniProtKB-KW"/>
</dbReference>
<evidence type="ECO:0000256" key="10">
    <source>
        <dbReference type="ARBA" id="ARBA00034005"/>
    </source>
</evidence>
<evidence type="ECO:0000313" key="13">
    <source>
        <dbReference type="EMBL" id="TKG28010.1"/>
    </source>
</evidence>
<evidence type="ECO:0000256" key="6">
    <source>
        <dbReference type="ARBA" id="ARBA00022763"/>
    </source>
</evidence>
<dbReference type="GO" id="GO:0006260">
    <property type="term" value="P:DNA replication"/>
    <property type="evidence" value="ECO:0007669"/>
    <property type="project" value="UniProtKB-KW"/>
</dbReference>
<reference evidence="12" key="2">
    <citation type="submission" date="2016-07" db="EMBL/GenBank/DDBJ databases">
        <authorList>
            <person name="Wan K."/>
            <person name="Booth B."/>
            <person name="Spirohn K."/>
            <person name="Hao T."/>
            <person name="Hu Y."/>
            <person name="Calderwood M."/>
            <person name="Hill D."/>
            <person name="Mohr S."/>
            <person name="Vidal M."/>
            <person name="Celniker S."/>
            <person name="Perrimon N."/>
        </authorList>
    </citation>
    <scope>NUCLEOTIDE SEQUENCE</scope>
    <source>
        <strain evidence="12">10N.222.48.A2</strain>
    </source>
</reference>
<comment type="caution">
    <text evidence="12">The sequence shown here is derived from an EMBL/GenBank/DDBJ whole genome shotgun (WGS) entry which is preliminary data.</text>
</comment>
<dbReference type="PROSITE" id="PS50172">
    <property type="entry name" value="BRCT"/>
    <property type="match status" value="1"/>
</dbReference>
<dbReference type="GO" id="GO:0003911">
    <property type="term" value="F:DNA ligase (NAD+) activity"/>
    <property type="evidence" value="ECO:0007669"/>
    <property type="project" value="UniProtKB-EC"/>
</dbReference>
<sequence>MQTNAIVTRLKDLNAAYRMGNPLVSDHEYDLLLESLKAEEPTHPYLLTVEPEVLHGQKYHHESPMLSTDKAYLDEDISKWIKRIKSAAKDVGIAMPTIRATAKLNGVACRYKTLPLLATRGNGNVGNVITHLLDHGLIIKGDSSIDGVGEIVMPQAYFDINLSHMSHPLSVVIGIVNANSLSAESKATLSNGGVHLVLYKDMKNIELPLNEFSLTHQQVENTIRNECIYPIDGVVYEVVDPEIKEYLGASSHHNHWQVAKKQRGEGVISTVVDITYPIGRSGVLTPLIHINPIEIDGSMVTKMTGHYVGKLLENKIGIGAKVSVIKAGEIIPSHQSTLVGSDDAKLPLHCPHCGSSIDKRDIRVVSKENGKTKLGTKKEANWYCSNNECVGKARSSIMYHFELVQAQQFGRATVAKLVAGGFDNIQSIYSMTISDYMSCGLGEGQANNIMAELKRVQSEPMPDYRLIASLGISTLGERSGKRMFTEYSINDIHNVTVSQLKSIEGFGDKTSVSVTQALTQSNALPFLLDTYANVIVHTKEAIEVKEAISAATSVGGKKVVFTGTCSVPRPEMKRMAESIGCEVQKSVVKGTDYLICGDKVGQKKIEAAEKKGVKVITEAEFLTLID</sequence>
<dbReference type="Pfam" id="PF00533">
    <property type="entry name" value="BRCT"/>
    <property type="match status" value="1"/>
</dbReference>
<evidence type="ECO:0000256" key="9">
    <source>
        <dbReference type="ARBA" id="ARBA00023204"/>
    </source>
</evidence>